<dbReference type="NCBIfam" id="NF004079">
    <property type="entry name" value="PRK05584.1"/>
    <property type="match status" value="1"/>
</dbReference>
<accession>A0A133XW30</accession>
<dbReference type="GO" id="GO:0008782">
    <property type="term" value="F:adenosylhomocysteine nucleosidase activity"/>
    <property type="evidence" value="ECO:0007669"/>
    <property type="project" value="UniProtKB-EC"/>
</dbReference>
<dbReference type="EMBL" id="LSCR01000006">
    <property type="protein sequence ID" value="KXB35140.1"/>
    <property type="molecule type" value="Genomic_DNA"/>
</dbReference>
<gene>
    <name evidence="7" type="ORF">HMPREF3192_00505</name>
</gene>
<feature type="domain" description="Nucleoside phosphorylase" evidence="6">
    <location>
        <begin position="2"/>
        <end position="224"/>
    </location>
</feature>
<evidence type="ECO:0000256" key="4">
    <source>
        <dbReference type="ARBA" id="ARBA00022801"/>
    </source>
</evidence>
<dbReference type="EC" id="3.2.2.9" evidence="2"/>
<dbReference type="PANTHER" id="PTHR46832">
    <property type="entry name" value="5'-METHYLTHIOADENOSINE/S-ADENOSYLHOMOCYSTEINE NUCLEOSIDASE"/>
    <property type="match status" value="1"/>
</dbReference>
<dbReference type="STRING" id="1393034.HMPREF3192_00505"/>
<comment type="caution">
    <text evidence="7">The sequence shown here is derived from an EMBL/GenBank/DDBJ whole genome shotgun (WGS) entry which is preliminary data.</text>
</comment>
<dbReference type="GO" id="GO:0009164">
    <property type="term" value="P:nucleoside catabolic process"/>
    <property type="evidence" value="ECO:0007669"/>
    <property type="project" value="InterPro"/>
</dbReference>
<keyword evidence="8" id="KW-1185">Reference proteome</keyword>
<dbReference type="GO" id="GO:0019284">
    <property type="term" value="P:L-methionine salvage from S-adenosylmethionine"/>
    <property type="evidence" value="ECO:0007669"/>
    <property type="project" value="TreeGrafter"/>
</dbReference>
<organism evidence="7 8">
    <name type="scientific">Atopobium deltae</name>
    <dbReference type="NCBI Taxonomy" id="1393034"/>
    <lineage>
        <taxon>Bacteria</taxon>
        <taxon>Bacillati</taxon>
        <taxon>Actinomycetota</taxon>
        <taxon>Coriobacteriia</taxon>
        <taxon>Coriobacteriales</taxon>
        <taxon>Atopobiaceae</taxon>
        <taxon>Atopobium</taxon>
    </lineage>
</organism>
<evidence type="ECO:0000313" key="7">
    <source>
        <dbReference type="EMBL" id="KXB35140.1"/>
    </source>
</evidence>
<dbReference type="Pfam" id="PF01048">
    <property type="entry name" value="PNP_UDP_1"/>
    <property type="match status" value="1"/>
</dbReference>
<keyword evidence="3" id="KW-0028">Amino-acid biosynthesis</keyword>
<dbReference type="Gene3D" id="3.40.50.1580">
    <property type="entry name" value="Nucleoside phosphorylase domain"/>
    <property type="match status" value="1"/>
</dbReference>
<dbReference type="PATRIC" id="fig|1393034.3.peg.487"/>
<dbReference type="NCBIfam" id="TIGR01704">
    <property type="entry name" value="MTA_SAH-Nsdase"/>
    <property type="match status" value="1"/>
</dbReference>
<dbReference type="UniPathway" id="UPA00904">
    <property type="reaction ID" value="UER00871"/>
</dbReference>
<evidence type="ECO:0000256" key="5">
    <source>
        <dbReference type="ARBA" id="ARBA00023167"/>
    </source>
</evidence>
<evidence type="ECO:0000256" key="1">
    <source>
        <dbReference type="ARBA" id="ARBA00004945"/>
    </source>
</evidence>
<sequence>MKLGIICAMDVEAELLCDVLQQPTTTHRAHTTFMEGTLEGCPVVVVRSGIGKINASVCTQILIDLFGVTHIINSGAAGSLDNRIAIGDIVVSSDAVHHDVDARIFGYAQGEVPGLHTRAFPADTTLQQACVDACKRSECTADVFVGRVVSGDQFIADREKKQQLAHDFKALCCEMEGASVAQTCWLNNIPFVIIRAISDKADDSQQVEYPVFEKTAGHTSAQVVLFLAEYLANTTAQH</sequence>
<keyword evidence="5" id="KW-0486">Methionine biosynthesis</keyword>
<dbReference type="GO" id="GO:0019509">
    <property type="term" value="P:L-methionine salvage from methylthioadenosine"/>
    <property type="evidence" value="ECO:0007669"/>
    <property type="project" value="UniProtKB-UniPathway"/>
</dbReference>
<dbReference type="GO" id="GO:0005829">
    <property type="term" value="C:cytosol"/>
    <property type="evidence" value="ECO:0007669"/>
    <property type="project" value="TreeGrafter"/>
</dbReference>
<protein>
    <recommendedName>
        <fullName evidence="2">adenosylhomocysteine nucleosidase</fullName>
        <ecNumber evidence="2">3.2.2.9</ecNumber>
    </recommendedName>
</protein>
<keyword evidence="4" id="KW-0378">Hydrolase</keyword>
<dbReference type="InterPro" id="IPR010049">
    <property type="entry name" value="MTA_SAH_Nsdase"/>
</dbReference>
<evidence type="ECO:0000256" key="3">
    <source>
        <dbReference type="ARBA" id="ARBA00022605"/>
    </source>
</evidence>
<evidence type="ECO:0000313" key="8">
    <source>
        <dbReference type="Proteomes" id="UP000070675"/>
    </source>
</evidence>
<dbReference type="SUPFAM" id="SSF53167">
    <property type="entry name" value="Purine and uridine phosphorylases"/>
    <property type="match status" value="1"/>
</dbReference>
<reference evidence="8" key="1">
    <citation type="submission" date="2016-01" db="EMBL/GenBank/DDBJ databases">
        <authorList>
            <person name="Mitreva M."/>
            <person name="Pepin K.H."/>
            <person name="Mihindukulasuriya K.A."/>
            <person name="Fulton R."/>
            <person name="Fronick C."/>
            <person name="O'Laughlin M."/>
            <person name="Miner T."/>
            <person name="Herter B."/>
            <person name="Rosa B.A."/>
            <person name="Cordes M."/>
            <person name="Tomlinson C."/>
            <person name="Wollam A."/>
            <person name="Palsikar V.B."/>
            <person name="Mardis E.R."/>
            <person name="Wilson R.K."/>
        </authorList>
    </citation>
    <scope>NUCLEOTIDE SEQUENCE [LARGE SCALE GENOMIC DNA]</scope>
    <source>
        <strain evidence="8">DNF00019</strain>
    </source>
</reference>
<dbReference type="Proteomes" id="UP000070675">
    <property type="component" value="Unassembled WGS sequence"/>
</dbReference>
<evidence type="ECO:0000259" key="6">
    <source>
        <dbReference type="Pfam" id="PF01048"/>
    </source>
</evidence>
<dbReference type="CDD" id="cd09008">
    <property type="entry name" value="MTAN"/>
    <property type="match status" value="1"/>
</dbReference>
<dbReference type="GO" id="GO:0008930">
    <property type="term" value="F:methylthioadenosine nucleosidase activity"/>
    <property type="evidence" value="ECO:0007669"/>
    <property type="project" value="InterPro"/>
</dbReference>
<evidence type="ECO:0000256" key="2">
    <source>
        <dbReference type="ARBA" id="ARBA00011974"/>
    </source>
</evidence>
<dbReference type="RefSeq" id="WP_066304953.1">
    <property type="nucleotide sequence ID" value="NZ_KQ959487.1"/>
</dbReference>
<dbReference type="PANTHER" id="PTHR46832:SF1">
    <property type="entry name" value="5'-METHYLTHIOADENOSINE_S-ADENOSYLHOMOCYSTEINE NUCLEOSIDASE"/>
    <property type="match status" value="1"/>
</dbReference>
<dbReference type="InterPro" id="IPR000845">
    <property type="entry name" value="Nucleoside_phosphorylase_d"/>
</dbReference>
<dbReference type="InterPro" id="IPR035994">
    <property type="entry name" value="Nucleoside_phosphorylase_sf"/>
</dbReference>
<dbReference type="AlphaFoldDB" id="A0A133XW30"/>
<proteinExistence type="predicted"/>
<name>A0A133XW30_9ACTN</name>
<comment type="pathway">
    <text evidence="1">Amino-acid biosynthesis; L-methionine biosynthesis via salvage pathway; S-methyl-5-thio-alpha-D-ribose 1-phosphate from S-methyl-5'-thioadenosine (hydrolase route): step 1/2.</text>
</comment>
<dbReference type="OrthoDB" id="44283at2"/>